<dbReference type="EMBL" id="JAUNZN010000001">
    <property type="protein sequence ID" value="KAK4830243.1"/>
    <property type="molecule type" value="Genomic_DNA"/>
</dbReference>
<organism evidence="3 4">
    <name type="scientific">Mycteria americana</name>
    <name type="common">Wood stork</name>
    <dbReference type="NCBI Taxonomy" id="33587"/>
    <lineage>
        <taxon>Eukaryota</taxon>
        <taxon>Metazoa</taxon>
        <taxon>Chordata</taxon>
        <taxon>Craniata</taxon>
        <taxon>Vertebrata</taxon>
        <taxon>Euteleostomi</taxon>
        <taxon>Archelosauria</taxon>
        <taxon>Archosauria</taxon>
        <taxon>Dinosauria</taxon>
        <taxon>Saurischia</taxon>
        <taxon>Theropoda</taxon>
        <taxon>Coelurosauria</taxon>
        <taxon>Aves</taxon>
        <taxon>Neognathae</taxon>
        <taxon>Neoaves</taxon>
        <taxon>Aequornithes</taxon>
        <taxon>Ciconiiformes</taxon>
        <taxon>Ciconiidae</taxon>
        <taxon>Mycteria</taxon>
    </lineage>
</organism>
<reference evidence="3 4" key="1">
    <citation type="journal article" date="2023" name="J. Hered.">
        <title>Chromosome-level genome of the wood stork (Mycteria americana) provides insight into avian chromosome evolution.</title>
        <authorList>
            <person name="Flamio R. Jr."/>
            <person name="Ramstad K.M."/>
        </authorList>
    </citation>
    <scope>NUCLEOTIDE SEQUENCE [LARGE SCALE GENOMIC DNA]</scope>
    <source>
        <strain evidence="3">JAX WOST 10</strain>
    </source>
</reference>
<dbReference type="Proteomes" id="UP001333110">
    <property type="component" value="Unassembled WGS sequence"/>
</dbReference>
<sequence length="220" mass="24796">MPVGSKTDLPLAKAEPTSDGGSTSVITYLRKVPFYNGVITSVHKERAMDVIYLEFCKAFDTVPHNILPTKLERYGFDGWTMRWIRNWLNGCIQRVTVNGSRSKWKPVMSGVPQGSILGPMLYNIFITDIDSGIECILSKFADDAKLSGAVDMPEGRDAIQRDHDRLEEWAHANLMKFNKAKCKVLHLDQVHLDSHQYYYRLGDEDIESSPTEKELGDTGG</sequence>
<proteinExistence type="predicted"/>
<dbReference type="PROSITE" id="PS50878">
    <property type="entry name" value="RT_POL"/>
    <property type="match status" value="1"/>
</dbReference>
<dbReference type="Pfam" id="PF00078">
    <property type="entry name" value="RVT_1"/>
    <property type="match status" value="1"/>
</dbReference>
<name>A0AAN7PRT1_MYCAM</name>
<evidence type="ECO:0000313" key="4">
    <source>
        <dbReference type="Proteomes" id="UP001333110"/>
    </source>
</evidence>
<accession>A0AAN7PRT1</accession>
<dbReference type="AlphaFoldDB" id="A0AAN7PRT1"/>
<dbReference type="InterPro" id="IPR000477">
    <property type="entry name" value="RT_dom"/>
</dbReference>
<gene>
    <name evidence="3" type="ORF">QYF61_009310</name>
</gene>
<comment type="caution">
    <text evidence="3">The sequence shown here is derived from an EMBL/GenBank/DDBJ whole genome shotgun (WGS) entry which is preliminary data.</text>
</comment>
<feature type="domain" description="Reverse transcriptase" evidence="2">
    <location>
        <begin position="1"/>
        <end position="220"/>
    </location>
</feature>
<dbReference type="PANTHER" id="PTHR33332">
    <property type="entry name" value="REVERSE TRANSCRIPTASE DOMAIN-CONTAINING PROTEIN"/>
    <property type="match status" value="1"/>
</dbReference>
<evidence type="ECO:0000256" key="1">
    <source>
        <dbReference type="SAM" id="MobiDB-lite"/>
    </source>
</evidence>
<feature type="region of interest" description="Disordered" evidence="1">
    <location>
        <begin position="1"/>
        <end position="22"/>
    </location>
</feature>
<evidence type="ECO:0000259" key="2">
    <source>
        <dbReference type="PROSITE" id="PS50878"/>
    </source>
</evidence>
<protein>
    <recommendedName>
        <fullName evidence="2">Reverse transcriptase domain-containing protein</fullName>
    </recommendedName>
</protein>
<keyword evidence="4" id="KW-1185">Reference proteome</keyword>
<evidence type="ECO:0000313" key="3">
    <source>
        <dbReference type="EMBL" id="KAK4830243.1"/>
    </source>
</evidence>